<dbReference type="SFLD" id="SFLDG01062">
    <property type="entry name" value="methyltransferase_(Class_A)"/>
    <property type="match status" value="1"/>
</dbReference>
<keyword evidence="7 14" id="KW-0808">Transferase</keyword>
<comment type="catalytic activity">
    <reaction evidence="14">
        <text>adenosine(2503) in 23S rRNA + 2 reduced [2Fe-2S]-[ferredoxin] + 2 S-adenosyl-L-methionine = 2-methyladenosine(2503) in 23S rRNA + 5'-deoxyadenosine + L-methionine + 2 oxidized [2Fe-2S]-[ferredoxin] + S-adenosyl-L-homocysteine</text>
        <dbReference type="Rhea" id="RHEA:42916"/>
        <dbReference type="Rhea" id="RHEA-COMP:10000"/>
        <dbReference type="Rhea" id="RHEA-COMP:10001"/>
        <dbReference type="Rhea" id="RHEA-COMP:10152"/>
        <dbReference type="Rhea" id="RHEA-COMP:10282"/>
        <dbReference type="ChEBI" id="CHEBI:17319"/>
        <dbReference type="ChEBI" id="CHEBI:33737"/>
        <dbReference type="ChEBI" id="CHEBI:33738"/>
        <dbReference type="ChEBI" id="CHEBI:57844"/>
        <dbReference type="ChEBI" id="CHEBI:57856"/>
        <dbReference type="ChEBI" id="CHEBI:59789"/>
        <dbReference type="ChEBI" id="CHEBI:74411"/>
        <dbReference type="ChEBI" id="CHEBI:74497"/>
        <dbReference type="EC" id="2.1.1.192"/>
    </reaction>
</comment>
<dbReference type="GO" id="GO:0002935">
    <property type="term" value="F:tRNA (adenine(37)-C2)-methyltransferase activity"/>
    <property type="evidence" value="ECO:0007669"/>
    <property type="project" value="UniProtKB-UniRule"/>
</dbReference>
<evidence type="ECO:0000313" key="17">
    <source>
        <dbReference type="Proteomes" id="UP000824267"/>
    </source>
</evidence>
<dbReference type="InterPro" id="IPR040072">
    <property type="entry name" value="Methyltransferase_A"/>
</dbReference>
<keyword evidence="5 14" id="KW-0698">rRNA processing</keyword>
<dbReference type="SFLD" id="SFLDF00275">
    <property type="entry name" value="adenosine_C2_methyltransferase"/>
    <property type="match status" value="1"/>
</dbReference>
<dbReference type="GO" id="GO:0019843">
    <property type="term" value="F:rRNA binding"/>
    <property type="evidence" value="ECO:0007669"/>
    <property type="project" value="UniProtKB-UniRule"/>
</dbReference>
<gene>
    <name evidence="14 16" type="primary">rlmN</name>
    <name evidence="16" type="ORF">IAC47_05465</name>
</gene>
<sequence>MKEKEPLFGKTVSELKEICSMAGLPSYSARQIAKWLYGKDISSISQMTDLSLKHREALSESYDYGLVPPVDCAISSDGTRKYLYKYNVNDYVEAVMIPDRERITLCVSTQIGCRMNCAFCATARQGFKRNLTCSQILNIIRSLPEFHRITNIVYMGMGEPLDNYANVKKSIEVLTEQWGFGFSPRRITLSTSGYIPFLKEFLEETDVHLAVSLHSPFPEQRKEIMPVEKTYKMEDVIKLLKRYDWTGQRRLTFEYILFKGFNDSKQHAIGLVRLLENLPCRINIIPFHSIPDSPFCGADMQDMQNFRDFLSAKGLTCTIRASRGQDILAACGLLSTKKIMDNGK</sequence>
<evidence type="ECO:0000256" key="7">
    <source>
        <dbReference type="ARBA" id="ARBA00022679"/>
    </source>
</evidence>
<comment type="cofactor">
    <cofactor evidence="14">
        <name>[4Fe-4S] cluster</name>
        <dbReference type="ChEBI" id="CHEBI:49883"/>
    </cofactor>
    <text evidence="14">Binds 1 [4Fe-4S] cluster. The cluster is coordinated with 3 cysteines and an exchangeable S-adenosyl-L-methionine.</text>
</comment>
<evidence type="ECO:0000256" key="5">
    <source>
        <dbReference type="ARBA" id="ARBA00022552"/>
    </source>
</evidence>
<feature type="domain" description="Radical SAM core" evidence="15">
    <location>
        <begin position="99"/>
        <end position="326"/>
    </location>
</feature>
<reference evidence="16" key="1">
    <citation type="journal article" date="2021" name="PeerJ">
        <title>Extensive microbial diversity within the chicken gut microbiome revealed by metagenomics and culture.</title>
        <authorList>
            <person name="Gilroy R."/>
            <person name="Ravi A."/>
            <person name="Getino M."/>
            <person name="Pursley I."/>
            <person name="Horton D.L."/>
            <person name="Alikhan N.F."/>
            <person name="Baker D."/>
            <person name="Gharbi K."/>
            <person name="Hall N."/>
            <person name="Watson M."/>
            <person name="Adriaenssens E.M."/>
            <person name="Foster-Nyarko E."/>
            <person name="Jarju S."/>
            <person name="Secka A."/>
            <person name="Antonio M."/>
            <person name="Oren A."/>
            <person name="Chaudhuri R.R."/>
            <person name="La Ragione R."/>
            <person name="Hildebrand F."/>
            <person name="Pallen M.J."/>
        </authorList>
    </citation>
    <scope>NUCLEOTIDE SEQUENCE</scope>
    <source>
        <strain evidence="16">Gambia16-930</strain>
    </source>
</reference>
<comment type="miscellaneous">
    <text evidence="14">Reaction proceeds by a ping-pong mechanism involving intermediate methylation of a conserved cysteine residue.</text>
</comment>
<proteinExistence type="inferred from homology"/>
<keyword evidence="13 14" id="KW-1015">Disulfide bond</keyword>
<feature type="active site" description="Proton acceptor" evidence="14">
    <location>
        <position position="93"/>
    </location>
</feature>
<dbReference type="InterPro" id="IPR058240">
    <property type="entry name" value="rSAM_sf"/>
</dbReference>
<keyword evidence="9 14" id="KW-0819">tRNA processing</keyword>
<dbReference type="InterPro" id="IPR007197">
    <property type="entry name" value="rSAM"/>
</dbReference>
<comment type="function">
    <text evidence="14">Specifically methylates position 2 of adenine 2503 in 23S rRNA and position 2 of adenine 37 in tRNAs.</text>
</comment>
<feature type="binding site" evidence="14">
    <location>
        <position position="113"/>
    </location>
    <ligand>
        <name>[4Fe-4S] cluster</name>
        <dbReference type="ChEBI" id="CHEBI:49883"/>
        <note>4Fe-4S-S-AdoMet</note>
    </ligand>
</feature>
<evidence type="ECO:0000256" key="13">
    <source>
        <dbReference type="ARBA" id="ARBA00023157"/>
    </source>
</evidence>
<evidence type="ECO:0000256" key="2">
    <source>
        <dbReference type="ARBA" id="ARBA00007544"/>
    </source>
</evidence>
<dbReference type="Gene3D" id="3.20.20.70">
    <property type="entry name" value="Aldolase class I"/>
    <property type="match status" value="1"/>
</dbReference>
<feature type="binding site" evidence="14">
    <location>
        <begin position="212"/>
        <end position="214"/>
    </location>
    <ligand>
        <name>S-adenosyl-L-methionine</name>
        <dbReference type="ChEBI" id="CHEBI:59789"/>
    </ligand>
</feature>
<keyword evidence="6 14" id="KW-0489">Methyltransferase</keyword>
<dbReference type="EC" id="2.1.1.192" evidence="14"/>
<evidence type="ECO:0000256" key="3">
    <source>
        <dbReference type="ARBA" id="ARBA00022485"/>
    </source>
</evidence>
<keyword evidence="8 14" id="KW-0949">S-adenosyl-L-methionine</keyword>
<dbReference type="Pfam" id="PF04055">
    <property type="entry name" value="Radical_SAM"/>
    <property type="match status" value="1"/>
</dbReference>
<evidence type="ECO:0000256" key="8">
    <source>
        <dbReference type="ARBA" id="ARBA00022691"/>
    </source>
</evidence>
<dbReference type="NCBIfam" id="TIGR00048">
    <property type="entry name" value="rRNA_mod_RlmN"/>
    <property type="match status" value="1"/>
</dbReference>
<keyword evidence="12 14" id="KW-0411">Iron-sulfur</keyword>
<keyword evidence="3 14" id="KW-0004">4Fe-4S</keyword>
<keyword evidence="4 14" id="KW-0963">Cytoplasm</keyword>
<dbReference type="HAMAP" id="MF_01849">
    <property type="entry name" value="RNA_methyltr_RlmN"/>
    <property type="match status" value="1"/>
</dbReference>
<dbReference type="SFLD" id="SFLDS00029">
    <property type="entry name" value="Radical_SAM"/>
    <property type="match status" value="1"/>
</dbReference>
<organism evidence="16 17">
    <name type="scientific">Candidatus Onthomorpha intestinigallinarum</name>
    <dbReference type="NCBI Taxonomy" id="2840880"/>
    <lineage>
        <taxon>Bacteria</taxon>
        <taxon>Pseudomonadati</taxon>
        <taxon>Bacteroidota</taxon>
        <taxon>Bacteroidia</taxon>
        <taxon>Bacteroidales</taxon>
        <taxon>Candidatus Onthomorpha</taxon>
    </lineage>
</organism>
<comment type="similarity">
    <text evidence="2 14">Belongs to the radical SAM superfamily. RlmN family.</text>
</comment>
<dbReference type="GO" id="GO:0046872">
    <property type="term" value="F:metal ion binding"/>
    <property type="evidence" value="ECO:0007669"/>
    <property type="project" value="UniProtKB-KW"/>
</dbReference>
<comment type="catalytic activity">
    <reaction evidence="14">
        <text>adenosine(37) in tRNA + 2 reduced [2Fe-2S]-[ferredoxin] + 2 S-adenosyl-L-methionine = 2-methyladenosine(37) in tRNA + 5'-deoxyadenosine + L-methionine + 2 oxidized [2Fe-2S]-[ferredoxin] + S-adenosyl-L-homocysteine</text>
        <dbReference type="Rhea" id="RHEA:43332"/>
        <dbReference type="Rhea" id="RHEA-COMP:10000"/>
        <dbReference type="Rhea" id="RHEA-COMP:10001"/>
        <dbReference type="Rhea" id="RHEA-COMP:10162"/>
        <dbReference type="Rhea" id="RHEA-COMP:10485"/>
        <dbReference type="ChEBI" id="CHEBI:17319"/>
        <dbReference type="ChEBI" id="CHEBI:33737"/>
        <dbReference type="ChEBI" id="CHEBI:33738"/>
        <dbReference type="ChEBI" id="CHEBI:57844"/>
        <dbReference type="ChEBI" id="CHEBI:57856"/>
        <dbReference type="ChEBI" id="CHEBI:59789"/>
        <dbReference type="ChEBI" id="CHEBI:74411"/>
        <dbReference type="ChEBI" id="CHEBI:74497"/>
        <dbReference type="EC" id="2.1.1.192"/>
    </reaction>
</comment>
<dbReference type="PIRSF" id="PIRSF006004">
    <property type="entry name" value="CHP00048"/>
    <property type="match status" value="1"/>
</dbReference>
<feature type="active site" description="S-methylcysteine intermediate" evidence="14">
    <location>
        <position position="331"/>
    </location>
</feature>
<comment type="subcellular location">
    <subcellularLocation>
        <location evidence="1 14">Cytoplasm</location>
    </subcellularLocation>
</comment>
<dbReference type="SUPFAM" id="SSF102114">
    <property type="entry name" value="Radical SAM enzymes"/>
    <property type="match status" value="1"/>
</dbReference>
<dbReference type="GO" id="GO:0000049">
    <property type="term" value="F:tRNA binding"/>
    <property type="evidence" value="ECO:0007669"/>
    <property type="project" value="UniProtKB-UniRule"/>
</dbReference>
<dbReference type="InterPro" id="IPR027492">
    <property type="entry name" value="RNA_MTrfase_RlmN"/>
</dbReference>
<evidence type="ECO:0000256" key="14">
    <source>
        <dbReference type="HAMAP-Rule" id="MF_01849"/>
    </source>
</evidence>
<feature type="binding site" evidence="14">
    <location>
        <position position="190"/>
    </location>
    <ligand>
        <name>S-adenosyl-L-methionine</name>
        <dbReference type="ChEBI" id="CHEBI:59789"/>
    </ligand>
</feature>
<dbReference type="InterPro" id="IPR048641">
    <property type="entry name" value="RlmN_N"/>
</dbReference>
<protein>
    <recommendedName>
        <fullName evidence="14">Probable dual-specificity RNA methyltransferase RlmN</fullName>
        <ecNumber evidence="14">2.1.1.192</ecNumber>
    </recommendedName>
    <alternativeName>
        <fullName evidence="14">23S rRNA (adenine(2503)-C(2))-methyltransferase</fullName>
    </alternativeName>
    <alternativeName>
        <fullName evidence="14">23S rRNA m2A2503 methyltransferase</fullName>
    </alternativeName>
    <alternativeName>
        <fullName evidence="14">Ribosomal RNA large subunit methyltransferase N</fullName>
    </alternativeName>
    <alternativeName>
        <fullName evidence="14">tRNA (adenine(37)-C(2))-methyltransferase</fullName>
    </alternativeName>
    <alternativeName>
        <fullName evidence="14">tRNA m2A37 methyltransferase</fullName>
    </alternativeName>
</protein>
<evidence type="ECO:0000313" key="16">
    <source>
        <dbReference type="EMBL" id="HIW87705.1"/>
    </source>
</evidence>
<evidence type="ECO:0000256" key="1">
    <source>
        <dbReference type="ARBA" id="ARBA00004496"/>
    </source>
</evidence>
<dbReference type="PANTHER" id="PTHR30544">
    <property type="entry name" value="23S RRNA METHYLTRANSFERASE"/>
    <property type="match status" value="1"/>
</dbReference>
<keyword evidence="10 14" id="KW-0479">Metal-binding</keyword>
<feature type="binding site" evidence="14">
    <location>
        <begin position="158"/>
        <end position="159"/>
    </location>
    <ligand>
        <name>S-adenosyl-L-methionine</name>
        <dbReference type="ChEBI" id="CHEBI:59789"/>
    </ligand>
</feature>
<dbReference type="GO" id="GO:0030488">
    <property type="term" value="P:tRNA methylation"/>
    <property type="evidence" value="ECO:0007669"/>
    <property type="project" value="UniProtKB-UniRule"/>
</dbReference>
<dbReference type="GO" id="GO:0070475">
    <property type="term" value="P:rRNA base methylation"/>
    <property type="evidence" value="ECO:0007669"/>
    <property type="project" value="UniProtKB-UniRule"/>
</dbReference>
<dbReference type="Pfam" id="PF21016">
    <property type="entry name" value="RlmN_N"/>
    <property type="match status" value="1"/>
</dbReference>
<feature type="binding site" evidence="14">
    <location>
        <position position="288"/>
    </location>
    <ligand>
        <name>S-adenosyl-L-methionine</name>
        <dbReference type="ChEBI" id="CHEBI:59789"/>
    </ligand>
</feature>
<dbReference type="CDD" id="cd01335">
    <property type="entry name" value="Radical_SAM"/>
    <property type="match status" value="1"/>
</dbReference>
<dbReference type="AlphaFoldDB" id="A0A9D1UIJ2"/>
<keyword evidence="11 14" id="KW-0408">Iron</keyword>
<evidence type="ECO:0000256" key="6">
    <source>
        <dbReference type="ARBA" id="ARBA00022603"/>
    </source>
</evidence>
<accession>A0A9D1UIJ2</accession>
<dbReference type="PANTHER" id="PTHR30544:SF5">
    <property type="entry name" value="RADICAL SAM CORE DOMAIN-CONTAINING PROTEIN"/>
    <property type="match status" value="1"/>
</dbReference>
<evidence type="ECO:0000256" key="10">
    <source>
        <dbReference type="ARBA" id="ARBA00022723"/>
    </source>
</evidence>
<evidence type="ECO:0000256" key="12">
    <source>
        <dbReference type="ARBA" id="ARBA00023014"/>
    </source>
</evidence>
<dbReference type="InterPro" id="IPR013785">
    <property type="entry name" value="Aldolase_TIM"/>
</dbReference>
<evidence type="ECO:0000256" key="11">
    <source>
        <dbReference type="ARBA" id="ARBA00023004"/>
    </source>
</evidence>
<comment type="caution">
    <text evidence="14">Lacks conserved residue(s) required for the propagation of feature annotation.</text>
</comment>
<dbReference type="Proteomes" id="UP000824267">
    <property type="component" value="Unassembled WGS sequence"/>
</dbReference>
<dbReference type="GO" id="GO:0051539">
    <property type="term" value="F:4 iron, 4 sulfur cluster binding"/>
    <property type="evidence" value="ECO:0007669"/>
    <property type="project" value="UniProtKB-UniRule"/>
</dbReference>
<dbReference type="GO" id="GO:0005737">
    <property type="term" value="C:cytoplasm"/>
    <property type="evidence" value="ECO:0007669"/>
    <property type="project" value="UniProtKB-SubCell"/>
</dbReference>
<feature type="binding site" evidence="14">
    <location>
        <position position="117"/>
    </location>
    <ligand>
        <name>[4Fe-4S] cluster</name>
        <dbReference type="ChEBI" id="CHEBI:49883"/>
        <note>4Fe-4S-S-AdoMet</note>
    </ligand>
</feature>
<dbReference type="EMBL" id="DXGG01000171">
    <property type="protein sequence ID" value="HIW87705.1"/>
    <property type="molecule type" value="Genomic_DNA"/>
</dbReference>
<dbReference type="PROSITE" id="PS51918">
    <property type="entry name" value="RADICAL_SAM"/>
    <property type="match status" value="1"/>
</dbReference>
<dbReference type="InterPro" id="IPR004383">
    <property type="entry name" value="rRNA_lsu_MTrfase_RlmN/Cfr"/>
</dbReference>
<name>A0A9D1UIJ2_9BACT</name>
<dbReference type="FunFam" id="3.20.20.70:FF:000014">
    <property type="entry name" value="Probable dual-specificity RNA methyltransferase RlmN"/>
    <property type="match status" value="1"/>
</dbReference>
<evidence type="ECO:0000256" key="4">
    <source>
        <dbReference type="ARBA" id="ARBA00022490"/>
    </source>
</evidence>
<evidence type="ECO:0000256" key="9">
    <source>
        <dbReference type="ARBA" id="ARBA00022694"/>
    </source>
</evidence>
<dbReference type="Gene3D" id="1.10.150.530">
    <property type="match status" value="1"/>
</dbReference>
<feature type="binding site" evidence="14">
    <location>
        <position position="120"/>
    </location>
    <ligand>
        <name>[4Fe-4S] cluster</name>
        <dbReference type="ChEBI" id="CHEBI:49883"/>
        <note>4Fe-4S-S-AdoMet</note>
    </ligand>
</feature>
<comment type="caution">
    <text evidence="16">The sequence shown here is derived from an EMBL/GenBank/DDBJ whole genome shotgun (WGS) entry which is preliminary data.</text>
</comment>
<dbReference type="GO" id="GO:0070040">
    <property type="term" value="F:rRNA (adenine(2503)-C2-)-methyltransferase activity"/>
    <property type="evidence" value="ECO:0007669"/>
    <property type="project" value="UniProtKB-UniRule"/>
</dbReference>
<evidence type="ECO:0000259" key="15">
    <source>
        <dbReference type="PROSITE" id="PS51918"/>
    </source>
</evidence>
<reference evidence="16" key="2">
    <citation type="submission" date="2021-04" db="EMBL/GenBank/DDBJ databases">
        <authorList>
            <person name="Gilroy R."/>
        </authorList>
    </citation>
    <scope>NUCLEOTIDE SEQUENCE</scope>
    <source>
        <strain evidence="16">Gambia16-930</strain>
    </source>
</reference>